<dbReference type="AlphaFoldDB" id="A0A5C5VFK1"/>
<evidence type="ECO:0000313" key="1">
    <source>
        <dbReference type="EMBL" id="TWT36660.1"/>
    </source>
</evidence>
<proteinExistence type="predicted"/>
<dbReference type="Proteomes" id="UP000316714">
    <property type="component" value="Unassembled WGS sequence"/>
</dbReference>
<keyword evidence="2" id="KW-1185">Reference proteome</keyword>
<reference evidence="1 2" key="1">
    <citation type="submission" date="2019-02" db="EMBL/GenBank/DDBJ databases">
        <title>Deep-cultivation of Planctomycetes and their phenomic and genomic characterization uncovers novel biology.</title>
        <authorList>
            <person name="Wiegand S."/>
            <person name="Jogler M."/>
            <person name="Boedeker C."/>
            <person name="Pinto D."/>
            <person name="Vollmers J."/>
            <person name="Rivas-Marin E."/>
            <person name="Kohn T."/>
            <person name="Peeters S.H."/>
            <person name="Heuer A."/>
            <person name="Rast P."/>
            <person name="Oberbeckmann S."/>
            <person name="Bunk B."/>
            <person name="Jeske O."/>
            <person name="Meyerdierks A."/>
            <person name="Storesund J.E."/>
            <person name="Kallscheuer N."/>
            <person name="Luecker S."/>
            <person name="Lage O.M."/>
            <person name="Pohl T."/>
            <person name="Merkel B.J."/>
            <person name="Hornburger P."/>
            <person name="Mueller R.-W."/>
            <person name="Bruemmer F."/>
            <person name="Labrenz M."/>
            <person name="Spormann A.M."/>
            <person name="Op Den Camp H."/>
            <person name="Overmann J."/>
            <person name="Amann R."/>
            <person name="Jetten M.S.M."/>
            <person name="Mascher T."/>
            <person name="Medema M.H."/>
            <person name="Devos D.P."/>
            <person name="Kaster A.-K."/>
            <person name="Ovreas L."/>
            <person name="Rohde M."/>
            <person name="Galperin M.Y."/>
            <person name="Jogler C."/>
        </authorList>
    </citation>
    <scope>NUCLEOTIDE SEQUENCE [LARGE SCALE GENOMIC DNA]</scope>
    <source>
        <strain evidence="1 2">KOR34</strain>
    </source>
</reference>
<evidence type="ECO:0000313" key="2">
    <source>
        <dbReference type="Proteomes" id="UP000316714"/>
    </source>
</evidence>
<name>A0A5C5VFK1_9BACT</name>
<sequence length="186" mass="20132">MEEAVARQCCLECPTLIQHAIIAAVETVNAFARRQAPMRGHCYHTRLCVLVVASVVGCGEQPAEVVADVPETQSRLMAIRRAYVAFTESNSRPPRSDKELLSQLGQGQGAEALTSPRDGQPLKIFYGFDVRQDLDATAVGQTLPALAYEQTGVDGARWVLTVSGAIHELGEEDFAKVTPPPSASRR</sequence>
<accession>A0A5C5VFK1</accession>
<gene>
    <name evidence="1" type="ORF">KOR34_15990</name>
</gene>
<comment type="caution">
    <text evidence="1">The sequence shown here is derived from an EMBL/GenBank/DDBJ whole genome shotgun (WGS) entry which is preliminary data.</text>
</comment>
<dbReference type="EMBL" id="SIHJ01000001">
    <property type="protein sequence ID" value="TWT36660.1"/>
    <property type="molecule type" value="Genomic_DNA"/>
</dbReference>
<organism evidence="1 2">
    <name type="scientific">Posidoniimonas corsicana</name>
    <dbReference type="NCBI Taxonomy" id="1938618"/>
    <lineage>
        <taxon>Bacteria</taxon>
        <taxon>Pseudomonadati</taxon>
        <taxon>Planctomycetota</taxon>
        <taxon>Planctomycetia</taxon>
        <taxon>Pirellulales</taxon>
        <taxon>Lacipirellulaceae</taxon>
        <taxon>Posidoniimonas</taxon>
    </lineage>
</organism>
<protein>
    <submittedName>
        <fullName evidence="1">Uncharacterized protein</fullName>
    </submittedName>
</protein>